<proteinExistence type="predicted"/>
<dbReference type="Pfam" id="PF13309">
    <property type="entry name" value="HTH_22"/>
    <property type="match status" value="1"/>
</dbReference>
<dbReference type="GeneID" id="83057918"/>
<dbReference type="Pfam" id="PF08348">
    <property type="entry name" value="PAS_6"/>
    <property type="match status" value="1"/>
</dbReference>
<dbReference type="STRING" id="1197717.BED41_08655"/>
<dbReference type="InterPro" id="IPR013559">
    <property type="entry name" value="YheO"/>
</dbReference>
<evidence type="ECO:0000313" key="2">
    <source>
        <dbReference type="Proteomes" id="UP000093044"/>
    </source>
</evidence>
<reference evidence="1" key="1">
    <citation type="submission" date="2016-08" db="EMBL/GenBank/DDBJ databases">
        <title>Complete genome of Cloacibacillus porcorum.</title>
        <authorList>
            <person name="Looft T."/>
            <person name="Bayles D.O."/>
            <person name="Alt D.P."/>
        </authorList>
    </citation>
    <scope>NUCLEOTIDE SEQUENCE [LARGE SCALE GENOMIC DNA]</scope>
    <source>
        <strain evidence="1">CL-84</strain>
    </source>
</reference>
<dbReference type="OrthoDB" id="9796595at2"/>
<name>A0A1B2I5A7_9BACT</name>
<protein>
    <submittedName>
        <fullName evidence="1">Uncharacterized protein</fullName>
    </submittedName>
</protein>
<accession>A0A1B2I5A7</accession>
<keyword evidence="2" id="KW-1185">Reference proteome</keyword>
<dbReference type="PANTHER" id="PTHR35568">
    <property type="entry name" value="TRANSCRIPTIONAL REGULATOR DAUR"/>
    <property type="match status" value="1"/>
</dbReference>
<dbReference type="AlphaFoldDB" id="A0A1B2I5A7"/>
<dbReference type="InterPro" id="IPR039445">
    <property type="entry name" value="DauR-like_HTH"/>
</dbReference>
<organism evidence="1 2">
    <name type="scientific">Cloacibacillus porcorum</name>
    <dbReference type="NCBI Taxonomy" id="1197717"/>
    <lineage>
        <taxon>Bacteria</taxon>
        <taxon>Thermotogati</taxon>
        <taxon>Synergistota</taxon>
        <taxon>Synergistia</taxon>
        <taxon>Synergistales</taxon>
        <taxon>Synergistaceae</taxon>
        <taxon>Cloacibacillus</taxon>
    </lineage>
</organism>
<dbReference type="RefSeq" id="WP_066744902.1">
    <property type="nucleotide sequence ID" value="NZ_CALCLR010000003.1"/>
</dbReference>
<dbReference type="EMBL" id="CP016757">
    <property type="protein sequence ID" value="ANZ45133.1"/>
    <property type="molecule type" value="Genomic_DNA"/>
</dbReference>
<dbReference type="InterPro" id="IPR039446">
    <property type="entry name" value="DauR-like"/>
</dbReference>
<dbReference type="Proteomes" id="UP000093044">
    <property type="component" value="Chromosome"/>
</dbReference>
<dbReference type="PANTHER" id="PTHR35568:SF1">
    <property type="entry name" value="TRANSCRIPTIONAL REGULATOR DAUR"/>
    <property type="match status" value="1"/>
</dbReference>
<gene>
    <name evidence="1" type="ORF">BED41_08655</name>
</gene>
<evidence type="ECO:0000313" key="1">
    <source>
        <dbReference type="EMBL" id="ANZ45133.1"/>
    </source>
</evidence>
<dbReference type="KEGG" id="cpor:BED41_08655"/>
<sequence>MQDTASVDFMKRLAKGLAAQFGEDCEIVIHDLESENKDNTIIAIENGHVTHREVGGGPSHIVLESLKAPAEKLEDHYDYLTKTSDGRLIKSSSIYIKNDEGKPVGIFCVNYDITKFAMAETTMKSFLHVAPQSEEPERIPQNVNELLDELIDNAVRHVGKPVPMMKKADKIKAVQYLKNNGAFQILKSGDRVCKLFKISKFTLYNYIDSTDTES</sequence>